<evidence type="ECO:0000313" key="3">
    <source>
        <dbReference type="EMBL" id="PRW18340.1"/>
    </source>
</evidence>
<protein>
    <submittedName>
        <fullName evidence="3">Tetratricopeptide repeat-containing</fullName>
    </submittedName>
</protein>
<accession>A0A2P6TBT5</accession>
<keyword evidence="4" id="KW-1185">Reference proteome</keyword>
<dbReference type="InterPro" id="IPR011990">
    <property type="entry name" value="TPR-like_helical_dom_sf"/>
</dbReference>
<dbReference type="Gene3D" id="1.25.40.10">
    <property type="entry name" value="Tetratricopeptide repeat domain"/>
    <property type="match status" value="1"/>
</dbReference>
<feature type="compositionally biased region" description="Polar residues" evidence="2">
    <location>
        <begin position="157"/>
        <end position="167"/>
    </location>
</feature>
<keyword evidence="1" id="KW-0175">Coiled coil</keyword>
<name>A0A2P6TBT5_CHLSO</name>
<feature type="region of interest" description="Disordered" evidence="2">
    <location>
        <begin position="118"/>
        <end position="167"/>
    </location>
</feature>
<dbReference type="Pfam" id="PF13432">
    <property type="entry name" value="TPR_16"/>
    <property type="match status" value="1"/>
</dbReference>
<evidence type="ECO:0000313" key="4">
    <source>
        <dbReference type="Proteomes" id="UP000239899"/>
    </source>
</evidence>
<evidence type="ECO:0000256" key="2">
    <source>
        <dbReference type="SAM" id="MobiDB-lite"/>
    </source>
</evidence>
<dbReference type="Proteomes" id="UP000239899">
    <property type="component" value="Unassembled WGS sequence"/>
</dbReference>
<feature type="coiled-coil region" evidence="1">
    <location>
        <begin position="300"/>
        <end position="327"/>
    </location>
</feature>
<dbReference type="EMBL" id="LHPG02000026">
    <property type="protein sequence ID" value="PRW18340.1"/>
    <property type="molecule type" value="Genomic_DNA"/>
</dbReference>
<proteinExistence type="predicted"/>
<feature type="compositionally biased region" description="Basic residues" evidence="2">
    <location>
        <begin position="145"/>
        <end position="155"/>
    </location>
</feature>
<evidence type="ECO:0000256" key="1">
    <source>
        <dbReference type="SAM" id="Coils"/>
    </source>
</evidence>
<organism evidence="3 4">
    <name type="scientific">Chlorella sorokiniana</name>
    <name type="common">Freshwater green alga</name>
    <dbReference type="NCBI Taxonomy" id="3076"/>
    <lineage>
        <taxon>Eukaryota</taxon>
        <taxon>Viridiplantae</taxon>
        <taxon>Chlorophyta</taxon>
        <taxon>core chlorophytes</taxon>
        <taxon>Trebouxiophyceae</taxon>
        <taxon>Chlorellales</taxon>
        <taxon>Chlorellaceae</taxon>
        <taxon>Chlorella clade</taxon>
        <taxon>Chlorella</taxon>
    </lineage>
</organism>
<sequence>MYHPTPEQAEADRKAAYEAGVPHGFVAPGDRHRGGPTITLRVVSELHTDDEYGEEVGPDGQHRGGPFTITVSPKMRVEELRHVIRPLQMMLKLRLGAPSSLSAQQPARRAVRVLAGKGFGKQDSPKRPVDDEGPVVPGQRESRNKTVKFKGKRQMRQGPTSMPAQQAQPGFNVLQEEPQSGSLVDQIEFEQRLKALKAETEERQKEAQRSAAASGGILSAAAPQEDIYANPQPLSKTLLPQDDSGAVKEYEGAQFGPSQAGLAVAAVLLGAVFLVTSGGGDFAPAPRASSAVVQQQGQAAQLGEEQRADLQRQLEEFEARLAADSSDADALEGAAVLHFRLGEYAAAEKELEQLVAAKPGDADVLRVLAESQAAQGSWPASVASYRKAWEASGRGSLEILQGLAGALVADGKEADAVAAVQAAQAVGGSSGIGEVELALLSGKTYATWRGHAADAVAVYDGLIERFPEDFRPYLAKGLLLKDQGREGDATRYFIQAKFYAKGGNRKIVESIIESRQ</sequence>
<gene>
    <name evidence="3" type="ORF">C2E21_9324</name>
</gene>
<dbReference type="SUPFAM" id="SSF48452">
    <property type="entry name" value="TPR-like"/>
    <property type="match status" value="1"/>
</dbReference>
<dbReference type="AlphaFoldDB" id="A0A2P6TBT5"/>
<comment type="caution">
    <text evidence="3">The sequence shown here is derived from an EMBL/GenBank/DDBJ whole genome shotgun (WGS) entry which is preliminary data.</text>
</comment>
<reference evidence="3 4" key="1">
    <citation type="journal article" date="2018" name="Plant J.">
        <title>Genome sequences of Chlorella sorokiniana UTEX 1602 and Micractinium conductrix SAG 241.80: implications to maltose excretion by a green alga.</title>
        <authorList>
            <person name="Arriola M.B."/>
            <person name="Velmurugan N."/>
            <person name="Zhang Y."/>
            <person name="Plunkett M.H."/>
            <person name="Hondzo H."/>
            <person name="Barney B.M."/>
        </authorList>
    </citation>
    <scope>NUCLEOTIDE SEQUENCE [LARGE SCALE GENOMIC DNA]</scope>
    <source>
        <strain evidence="4">UTEX 1602</strain>
    </source>
</reference>
<dbReference type="OrthoDB" id="512764at2759"/>
<dbReference type="STRING" id="3076.A0A2P6TBT5"/>